<gene>
    <name evidence="10" type="ORF">GCM10009844_42540</name>
</gene>
<dbReference type="SUPFAM" id="SSF53187">
    <property type="entry name" value="Zn-dependent exopeptidases"/>
    <property type="match status" value="1"/>
</dbReference>
<dbReference type="PRINTS" id="PR00765">
    <property type="entry name" value="CRBOXYPTASEA"/>
</dbReference>
<feature type="signal peptide" evidence="8">
    <location>
        <begin position="1"/>
        <end position="26"/>
    </location>
</feature>
<evidence type="ECO:0000256" key="2">
    <source>
        <dbReference type="ARBA" id="ARBA00005988"/>
    </source>
</evidence>
<dbReference type="RefSeq" id="WP_344157456.1">
    <property type="nucleotide sequence ID" value="NZ_BAAAQR010000017.1"/>
</dbReference>
<evidence type="ECO:0000256" key="5">
    <source>
        <dbReference type="ARBA" id="ARBA00022833"/>
    </source>
</evidence>
<dbReference type="Pfam" id="PF00246">
    <property type="entry name" value="Peptidase_M14"/>
    <property type="match status" value="1"/>
</dbReference>
<name>A0ABN3A7A1_9ACTN</name>
<keyword evidence="4" id="KW-0378">Hydrolase</keyword>
<reference evidence="10 11" key="1">
    <citation type="journal article" date="2019" name="Int. J. Syst. Evol. Microbiol.">
        <title>The Global Catalogue of Microorganisms (GCM) 10K type strain sequencing project: providing services to taxonomists for standard genome sequencing and annotation.</title>
        <authorList>
            <consortium name="The Broad Institute Genomics Platform"/>
            <consortium name="The Broad Institute Genome Sequencing Center for Infectious Disease"/>
            <person name="Wu L."/>
            <person name="Ma J."/>
        </authorList>
    </citation>
    <scope>NUCLEOTIDE SEQUENCE [LARGE SCALE GENOMIC DNA]</scope>
    <source>
        <strain evidence="10 11">JCM 16022</strain>
    </source>
</reference>
<dbReference type="PANTHER" id="PTHR11705">
    <property type="entry name" value="PROTEASE FAMILY M14 CARBOXYPEPTIDASE A,B"/>
    <property type="match status" value="1"/>
</dbReference>
<sequence>MLRRLGIATATLLLLAAAAPGVPSSAAPAPAHKGAVLGKRVLGESVDGRKIMAWHLGEPGKPKVVLIAGMHGNEMAPRQILKTLRDGDQINGVNLWVVPTYNPDGAAAGTRKNAHGVDLNRNFPYRWTDLDGGYESGAKAASEPETRAMMKFLRDVRPKWILSFHQPLHGVDTDTKRPKFARKVGRHLDLPAKKFTCGGVCHGTMTMWFNHKFAGTALTVEYGQSPPRRLMRVRAPRQVLSIWGAWRGQYGVGQGG</sequence>
<dbReference type="PROSITE" id="PS52035">
    <property type="entry name" value="PEPTIDASE_M14"/>
    <property type="match status" value="1"/>
</dbReference>
<evidence type="ECO:0000313" key="10">
    <source>
        <dbReference type="EMBL" id="GAA2155441.1"/>
    </source>
</evidence>
<protein>
    <recommendedName>
        <fullName evidence="9">Peptidase M14 domain-containing protein</fullName>
    </recommendedName>
</protein>
<keyword evidence="6" id="KW-0482">Metalloprotease</keyword>
<feature type="domain" description="Peptidase M14" evidence="9">
    <location>
        <begin position="1"/>
        <end position="256"/>
    </location>
</feature>
<evidence type="ECO:0000259" key="9">
    <source>
        <dbReference type="PROSITE" id="PS52035"/>
    </source>
</evidence>
<keyword evidence="11" id="KW-1185">Reference proteome</keyword>
<comment type="caution">
    <text evidence="7">Lacks conserved residue(s) required for the propagation of feature annotation.</text>
</comment>
<evidence type="ECO:0000256" key="4">
    <source>
        <dbReference type="ARBA" id="ARBA00022801"/>
    </source>
</evidence>
<feature type="chain" id="PRO_5046690616" description="Peptidase M14 domain-containing protein" evidence="8">
    <location>
        <begin position="27"/>
        <end position="256"/>
    </location>
</feature>
<keyword evidence="3" id="KW-0645">Protease</keyword>
<accession>A0ABN3A7A1</accession>
<dbReference type="Gene3D" id="3.40.630.10">
    <property type="entry name" value="Zn peptidases"/>
    <property type="match status" value="1"/>
</dbReference>
<dbReference type="SMART" id="SM00631">
    <property type="entry name" value="Zn_pept"/>
    <property type="match status" value="1"/>
</dbReference>
<keyword evidence="5" id="KW-0862">Zinc</keyword>
<comment type="cofactor">
    <cofactor evidence="1">
        <name>Zn(2+)</name>
        <dbReference type="ChEBI" id="CHEBI:29105"/>
    </cofactor>
</comment>
<dbReference type="EMBL" id="BAAAQR010000017">
    <property type="protein sequence ID" value="GAA2155441.1"/>
    <property type="molecule type" value="Genomic_DNA"/>
</dbReference>
<dbReference type="InterPro" id="IPR000834">
    <property type="entry name" value="Peptidase_M14"/>
</dbReference>
<keyword evidence="8" id="KW-0732">Signal</keyword>
<organism evidence="10 11">
    <name type="scientific">Nocardioides koreensis</name>
    <dbReference type="NCBI Taxonomy" id="433651"/>
    <lineage>
        <taxon>Bacteria</taxon>
        <taxon>Bacillati</taxon>
        <taxon>Actinomycetota</taxon>
        <taxon>Actinomycetes</taxon>
        <taxon>Propionibacteriales</taxon>
        <taxon>Nocardioidaceae</taxon>
        <taxon>Nocardioides</taxon>
    </lineage>
</organism>
<evidence type="ECO:0000256" key="3">
    <source>
        <dbReference type="ARBA" id="ARBA00022670"/>
    </source>
</evidence>
<comment type="caution">
    <text evidence="10">The sequence shown here is derived from an EMBL/GenBank/DDBJ whole genome shotgun (WGS) entry which is preliminary data.</text>
</comment>
<dbReference type="PANTHER" id="PTHR11705:SF143">
    <property type="entry name" value="SLL0236 PROTEIN"/>
    <property type="match status" value="1"/>
</dbReference>
<evidence type="ECO:0000256" key="6">
    <source>
        <dbReference type="ARBA" id="ARBA00023049"/>
    </source>
</evidence>
<proteinExistence type="inferred from homology"/>
<evidence type="ECO:0000313" key="11">
    <source>
        <dbReference type="Proteomes" id="UP001501771"/>
    </source>
</evidence>
<dbReference type="Proteomes" id="UP001501771">
    <property type="component" value="Unassembled WGS sequence"/>
</dbReference>
<comment type="similarity">
    <text evidence="2 7">Belongs to the peptidase M14 family.</text>
</comment>
<evidence type="ECO:0000256" key="8">
    <source>
        <dbReference type="SAM" id="SignalP"/>
    </source>
</evidence>
<evidence type="ECO:0000256" key="7">
    <source>
        <dbReference type="PROSITE-ProRule" id="PRU01379"/>
    </source>
</evidence>
<evidence type="ECO:0000256" key="1">
    <source>
        <dbReference type="ARBA" id="ARBA00001947"/>
    </source>
</evidence>